<dbReference type="InterPro" id="IPR053958">
    <property type="entry name" value="HMGCR/SNAP/NPC1-like_SSD"/>
</dbReference>
<proteinExistence type="inferred from homology"/>
<keyword evidence="4 8" id="KW-1133">Transmembrane helix</keyword>
<evidence type="ECO:0000256" key="1">
    <source>
        <dbReference type="ARBA" id="ARBA00004141"/>
    </source>
</evidence>
<feature type="compositionally biased region" description="Basic and acidic residues" evidence="7">
    <location>
        <begin position="461"/>
        <end position="473"/>
    </location>
</feature>
<evidence type="ECO:0000256" key="3">
    <source>
        <dbReference type="ARBA" id="ARBA00022692"/>
    </source>
</evidence>
<feature type="compositionally biased region" description="Basic and acidic residues" evidence="7">
    <location>
        <begin position="581"/>
        <end position="591"/>
    </location>
</feature>
<feature type="transmembrane region" description="Helical" evidence="8">
    <location>
        <begin position="1982"/>
        <end position="2004"/>
    </location>
</feature>
<evidence type="ECO:0000256" key="8">
    <source>
        <dbReference type="SAM" id="Phobius"/>
    </source>
</evidence>
<evidence type="ECO:0000256" key="4">
    <source>
        <dbReference type="ARBA" id="ARBA00022989"/>
    </source>
</evidence>
<dbReference type="Proteomes" id="UP000479190">
    <property type="component" value="Unassembled WGS sequence"/>
</dbReference>
<feature type="transmembrane region" description="Helical" evidence="8">
    <location>
        <begin position="1514"/>
        <end position="1535"/>
    </location>
</feature>
<feature type="transmembrane region" description="Helical" evidence="8">
    <location>
        <begin position="1409"/>
        <end position="1427"/>
    </location>
</feature>
<feature type="compositionally biased region" description="Low complexity" evidence="7">
    <location>
        <begin position="405"/>
        <end position="424"/>
    </location>
</feature>
<dbReference type="SUPFAM" id="SSF82866">
    <property type="entry name" value="Multidrug efflux transporter AcrB transmembrane domain"/>
    <property type="match status" value="2"/>
</dbReference>
<comment type="subcellular location">
    <subcellularLocation>
        <location evidence="1">Membrane</location>
        <topology evidence="1">Multi-pass membrane protein</topology>
    </subcellularLocation>
</comment>
<accession>A0A6H5I467</accession>
<feature type="compositionally biased region" description="Low complexity" evidence="7">
    <location>
        <begin position="939"/>
        <end position="953"/>
    </location>
</feature>
<protein>
    <recommendedName>
        <fullName evidence="9">SSD domain-containing protein</fullName>
    </recommendedName>
</protein>
<keyword evidence="11" id="KW-1185">Reference proteome</keyword>
<evidence type="ECO:0000256" key="2">
    <source>
        <dbReference type="ARBA" id="ARBA00005585"/>
    </source>
</evidence>
<sequence length="2210" mass="243738">MSDTEVESLVSSAGYLLGKEKAFLDFYEQRLPWLFHLCFDPKGKHDRARKFASFLLGFALGLFLYEFVVKDFQIEVHVNISVSLTLCFGLATASAKSLKIRCTCLLTIPGALGRAGRSALKALLIGWIIAGPILNLTHNGKEVMRSFACSTQLAFNLTKTKYDLMFRPFKKAMANMQESGQQLRRSIDSVERLVQPLRNEIEGEEEVRALNSYNARVEQDMRLNDSWVTTDDNETITIFTTTTTERMQLDTARPLANDNQTSEYYEQRYYAKIEARCREQLSRGSERCKLAFGQAYDKCFKAVTWMAGWILCWPMKLTFACNLVSSIGGKFVLTTPNRLHRVLHSLNKSNIAQENLPSRGQRRRWNRRGLPGPRQSQGRAQAIGARRQGRVQAGHEARGRGGPRGRPTVARRAARSRGAQARLRVAGPGGASLPRPRARQDPRGRLALRRQVPRGRAARQRLRDGLLSADRRATPGPGRRQSAAPEEARAHRARGPVRGAPGALGASRSARLHGQATAGDAHSNERHSAGSIVVRAAADRQASRSPGDPAEGRALAQPRDQGQGPGRPDHSRLDQGLQRAPEGRPAGDERGLPATTHSSLGPRDLSHLLRLPHGLADAARPGVHAATAPGHRRLLLSQAREAPRALPLQREPPTSAGLSQVRSTPSGSQGARQTPLPRDQTRGALQASVRLATARVAGAPLHRRARVLRLRRAVRVGLQADDRLRPVRRDLLSRLLARRGREQRRGDQVHDQVRRPGHRLDHQERASAQQLRRLSARSQALHARRHRAQSESTGCAGERVQPVQRAPAADLGQAVAPSDRPSARGLAAARGQYLDTYSRRHRHAGSQAPPCHCAKCLVLLLVASIKPPGGDARGAMVAASGPSGILAGRSCSLSYNNNHHQNNHSHNNNSNNARVASSPACTGCCGAATTPCATNNNNNNNNNNNSSSNNANNNHHHNNGTVTTPAPPTHGAGDQSSAEQQRTSPTQQQQQVVEDEAQRKRHQSDLYIRPSWTDAAIALDQLEKGKAEGPRSVVWFRARLQDQLSQLGYFLQRHAGKVLFVAILALATFCVALKSVQVHSKVDQLWVEEGGRLEREVKYATQVLGEASASTHQLVIQTPRDKGANMLHVSALKQHLNVIKTASQVSVHLFDITWRLKDLCYAPSIPNFDVHYIDQIFDSIIPCAIITPLDCFWEGSMLLGPEYPVHIPGRLSGKPLNWTNLNPTEMVEEMKKLEYSFPYKTLEEYMKRAGITNGYQGKPCLNPRDPECPRTAPNKERLEGPDVGAELTGGCYGFAANYMHWPEELIVGGAQHNKTGHLTKAAALQTVIQLMGERELYEFWANTYKVHHLDWSQEKASYVLDSWQRAFNAQVKRLQNSSVESGPYNHYAFSTTSMNDVLGKYSELSLTKLGLGAGLVMLYAGAVLYRWRNQVRSQAGVGMAGVLLICASLAAGLGFCALLGIHFNAASTQIVPFLGLGLGVHDMYLLTHTYSELAVRGDVPSDQQTSLVLKRTGLSVLMAGLCNVTAFLAAALIPIPALRVFSLQAAVLMFFSLGAMLLVFPAMISLDLRRRRSGRSDLLCCCMPELQKPMLLPTTSSDAGLPTHFSHKSRCSRSSSHSLKSAPERQALTGDEDDVRDSISLKLTRLVARHYVPFVLKPTNKALAMLLLALADLMPMHSEERSFLTAQAKHFGRGDGPEYSAEHVIAYRDHSPTRGARPTPHRPCQALGGDASFFTAQAKCSTCTGAGATSSTRTISASCNEFVPPKNDDGGLPEFWLSLFRDWLVGLQAAFDRDWAQGCIVSERWFKNASDDGILAYKLLVQTGHVDNPIDKSLVQQQRLVSAEGIINPRAFYNYLSAWASNDALAYGASQANLRPEPRQWIYSNDHELKIPKSMPITYAQMPFYLHKLSSTADITDLIRHVRDLCHRFEERGLPNFPSGIPFTFWEQYTSLYSRFIWAVVAALGASIFVVGLLLLNIWASLLVGFSLVCNLVQLIGIMGLFGIQLSAVSAVLLIVSLGIGVHFTVHISLSFVTSVGSRDRRIRLAIEHMTTPVIHGAVTIFLALTMLAFSDFEFIARYFYMMLACLIGVGLVNGLLFFPVLLSLIGSAAEIVPTEHPDRISTPTPPASPMFYWTSKPPPPPRRSNKIDNSRMQHLEPSLTTITEEPNSWHSQQEQCIIVQPEVKVETSTTYPNQVCTFFRHALFSTYLY</sequence>
<dbReference type="InterPro" id="IPR000731">
    <property type="entry name" value="SSD"/>
</dbReference>
<feature type="transmembrane region" description="Helical" evidence="8">
    <location>
        <begin position="2080"/>
        <end position="2106"/>
    </location>
</feature>
<dbReference type="GO" id="GO:0005886">
    <property type="term" value="C:plasma membrane"/>
    <property type="evidence" value="ECO:0007669"/>
    <property type="project" value="TreeGrafter"/>
</dbReference>
<feature type="compositionally biased region" description="Low complexity" evidence="7">
    <location>
        <begin position="368"/>
        <end position="392"/>
    </location>
</feature>
<evidence type="ECO:0000256" key="5">
    <source>
        <dbReference type="ARBA" id="ARBA00023136"/>
    </source>
</evidence>
<keyword evidence="3 8" id="KW-0812">Transmembrane</keyword>
<feature type="transmembrane region" description="Helical" evidence="8">
    <location>
        <begin position="2054"/>
        <end position="2073"/>
    </location>
</feature>
<feature type="region of interest" description="Disordered" evidence="7">
    <location>
        <begin position="352"/>
        <end position="605"/>
    </location>
</feature>
<feature type="compositionally biased region" description="Low complexity" evidence="7">
    <location>
        <begin position="1612"/>
        <end position="1621"/>
    </location>
</feature>
<evidence type="ECO:0000256" key="6">
    <source>
        <dbReference type="ARBA" id="ARBA00023180"/>
    </source>
</evidence>
<evidence type="ECO:0000313" key="10">
    <source>
        <dbReference type="EMBL" id="CAB0031232.1"/>
    </source>
</evidence>
<feature type="region of interest" description="Disordered" evidence="7">
    <location>
        <begin position="939"/>
        <end position="1005"/>
    </location>
</feature>
<dbReference type="Pfam" id="PF12349">
    <property type="entry name" value="Sterol-sensing"/>
    <property type="match status" value="1"/>
</dbReference>
<dbReference type="GO" id="GO:0008158">
    <property type="term" value="F:hedgehog receptor activity"/>
    <property type="evidence" value="ECO:0007669"/>
    <property type="project" value="TreeGrafter"/>
</dbReference>
<dbReference type="EMBL" id="CADCXV010000638">
    <property type="protein sequence ID" value="CAB0031232.1"/>
    <property type="molecule type" value="Genomic_DNA"/>
</dbReference>
<feature type="compositionally biased region" description="Low complexity" evidence="7">
    <location>
        <begin position="978"/>
        <end position="992"/>
    </location>
</feature>
<feature type="transmembrane region" description="Helical" evidence="8">
    <location>
        <begin position="1541"/>
        <end position="1566"/>
    </location>
</feature>
<feature type="transmembrane region" description="Helical" evidence="8">
    <location>
        <begin position="1956"/>
        <end position="1976"/>
    </location>
</feature>
<feature type="region of interest" description="Disordered" evidence="7">
    <location>
        <begin position="741"/>
        <end position="772"/>
    </location>
</feature>
<feature type="region of interest" description="Disordered" evidence="7">
    <location>
        <begin position="2117"/>
        <end position="2149"/>
    </location>
</feature>
<feature type="transmembrane region" description="Helical" evidence="8">
    <location>
        <begin position="2011"/>
        <end position="2034"/>
    </location>
</feature>
<dbReference type="PROSITE" id="PS50156">
    <property type="entry name" value="SSD"/>
    <property type="match status" value="2"/>
</dbReference>
<feature type="region of interest" description="Disordered" evidence="7">
    <location>
        <begin position="1603"/>
        <end position="1633"/>
    </location>
</feature>
<dbReference type="OrthoDB" id="5873834at2759"/>
<dbReference type="GO" id="GO:0005119">
    <property type="term" value="F:smoothened binding"/>
    <property type="evidence" value="ECO:0007669"/>
    <property type="project" value="TreeGrafter"/>
</dbReference>
<dbReference type="Gene3D" id="1.20.1640.10">
    <property type="entry name" value="Multidrug efflux transporter AcrB transmembrane domain"/>
    <property type="match status" value="2"/>
</dbReference>
<reference evidence="10 11" key="1">
    <citation type="submission" date="2020-02" db="EMBL/GenBank/DDBJ databases">
        <authorList>
            <person name="Ferguson B K."/>
        </authorList>
    </citation>
    <scope>NUCLEOTIDE SEQUENCE [LARGE SCALE GENOMIC DNA]</scope>
</reference>
<evidence type="ECO:0000259" key="9">
    <source>
        <dbReference type="PROSITE" id="PS50156"/>
    </source>
</evidence>
<feature type="transmembrane region" description="Helical" evidence="8">
    <location>
        <begin position="1439"/>
        <end position="1461"/>
    </location>
</feature>
<evidence type="ECO:0000256" key="7">
    <source>
        <dbReference type="SAM" id="MobiDB-lite"/>
    </source>
</evidence>
<feature type="transmembrane region" description="Helical" evidence="8">
    <location>
        <begin position="51"/>
        <end position="68"/>
    </location>
</feature>
<feature type="domain" description="SSD" evidence="9">
    <location>
        <begin position="1986"/>
        <end position="2105"/>
    </location>
</feature>
<keyword evidence="6" id="KW-0325">Glycoprotein</keyword>
<feature type="compositionally biased region" description="Basic and acidic residues" evidence="7">
    <location>
        <begin position="741"/>
        <end position="765"/>
    </location>
</feature>
<gene>
    <name evidence="10" type="ORF">TBRA_LOCUS3210</name>
</gene>
<dbReference type="PANTHER" id="PTHR46022">
    <property type="entry name" value="PROTEIN PATCHED"/>
    <property type="match status" value="1"/>
</dbReference>
<dbReference type="PANTHER" id="PTHR46022:SF1">
    <property type="entry name" value="PROTEIN PATCHED"/>
    <property type="match status" value="1"/>
</dbReference>
<dbReference type="GO" id="GO:0097108">
    <property type="term" value="F:hedgehog family protein binding"/>
    <property type="evidence" value="ECO:0007669"/>
    <property type="project" value="TreeGrafter"/>
</dbReference>
<organism evidence="10 11">
    <name type="scientific">Trichogramma brassicae</name>
    <dbReference type="NCBI Taxonomy" id="86971"/>
    <lineage>
        <taxon>Eukaryota</taxon>
        <taxon>Metazoa</taxon>
        <taxon>Ecdysozoa</taxon>
        <taxon>Arthropoda</taxon>
        <taxon>Hexapoda</taxon>
        <taxon>Insecta</taxon>
        <taxon>Pterygota</taxon>
        <taxon>Neoptera</taxon>
        <taxon>Endopterygota</taxon>
        <taxon>Hymenoptera</taxon>
        <taxon>Apocrita</taxon>
        <taxon>Proctotrupomorpha</taxon>
        <taxon>Chalcidoidea</taxon>
        <taxon>Trichogrammatidae</taxon>
        <taxon>Trichogramma</taxon>
    </lineage>
</organism>
<comment type="similarity">
    <text evidence="2">Belongs to the patched family.</text>
</comment>
<name>A0A6H5I467_9HYME</name>
<feature type="region of interest" description="Disordered" evidence="7">
    <location>
        <begin position="645"/>
        <end position="682"/>
    </location>
</feature>
<evidence type="ECO:0000313" key="11">
    <source>
        <dbReference type="Proteomes" id="UP000479190"/>
    </source>
</evidence>
<feature type="compositionally biased region" description="Basic residues" evidence="7">
    <location>
        <begin position="446"/>
        <end position="460"/>
    </location>
</feature>
<keyword evidence="5 8" id="KW-0472">Membrane</keyword>
<feature type="domain" description="SSD" evidence="9">
    <location>
        <begin position="1405"/>
        <end position="1566"/>
    </location>
</feature>
<feature type="compositionally biased region" description="Polar residues" evidence="7">
    <location>
        <begin position="656"/>
        <end position="672"/>
    </location>
</feature>
<dbReference type="GO" id="GO:0045879">
    <property type="term" value="P:negative regulation of smoothened signaling pathway"/>
    <property type="evidence" value="ECO:0007669"/>
    <property type="project" value="TreeGrafter"/>
</dbReference>